<evidence type="ECO:0000256" key="1">
    <source>
        <dbReference type="SAM" id="MobiDB-lite"/>
    </source>
</evidence>
<dbReference type="EMBL" id="GL945430">
    <property type="protein sequence ID" value="EGO28196.1"/>
    <property type="molecule type" value="Genomic_DNA"/>
</dbReference>
<sequence>MAKKSATAITLQADTAIQNTKVNQWKWTTKDIETLISFIIEHELEAKDNFTFKPAIWTGTAVAVAQCWTVGAVKIPKACKAKWKDLKTDLKGVQQLYNQSDFVFLLEHGLDYAAANSAVIDTFIAGTHVFYATQATARDPTGRVDNSILDDNDFEEDDTPDNKDIDDEPMDLDWDRQEIPISGIG</sequence>
<dbReference type="GeneID" id="18814297"/>
<feature type="compositionally biased region" description="Acidic residues" evidence="1">
    <location>
        <begin position="148"/>
        <end position="172"/>
    </location>
</feature>
<name>F8NLL5_SERL9</name>
<dbReference type="AlphaFoldDB" id="F8NLL5"/>
<accession>F8NLL5</accession>
<feature type="region of interest" description="Disordered" evidence="1">
    <location>
        <begin position="142"/>
        <end position="185"/>
    </location>
</feature>
<dbReference type="RefSeq" id="XP_007314395.1">
    <property type="nucleotide sequence ID" value="XM_007314333.1"/>
</dbReference>
<reference evidence="2" key="1">
    <citation type="submission" date="2011-04" db="EMBL/GenBank/DDBJ databases">
        <title>Evolution of plant cell wall degrading machinery underlies the functional diversity of forest fungi.</title>
        <authorList>
            <consortium name="US DOE Joint Genome Institute (JGI-PGF)"/>
            <person name="Eastwood D.C."/>
            <person name="Floudas D."/>
            <person name="Binder M."/>
            <person name="Majcherczyk A."/>
            <person name="Schneider P."/>
            <person name="Aerts A."/>
            <person name="Asiegbu F.O."/>
            <person name="Baker S.E."/>
            <person name="Barry K."/>
            <person name="Bendiksby M."/>
            <person name="Blumentritt M."/>
            <person name="Coutinho P.M."/>
            <person name="Cullen D."/>
            <person name="Cullen D."/>
            <person name="Gathman A."/>
            <person name="Goodell B."/>
            <person name="Henrissat B."/>
            <person name="Ihrmark K."/>
            <person name="Kauserud H."/>
            <person name="Kohler A."/>
            <person name="LaButti K."/>
            <person name="Lapidus A."/>
            <person name="Lavin J.L."/>
            <person name="Lee Y.-H."/>
            <person name="Lindquist E."/>
            <person name="Lilly W."/>
            <person name="Lucas S."/>
            <person name="Morin E."/>
            <person name="Murat C."/>
            <person name="Oguiza J.A."/>
            <person name="Park J."/>
            <person name="Pisabarro A.G."/>
            <person name="Riley R."/>
            <person name="Rosling A."/>
            <person name="Salamov A."/>
            <person name="Schmidt O."/>
            <person name="Schmutz J."/>
            <person name="Skrede I."/>
            <person name="Stenlid J."/>
            <person name="Wiebenga A."/>
            <person name="Xie X."/>
            <person name="Kues U."/>
            <person name="Hibbett D.S."/>
            <person name="Hoffmeister D."/>
            <person name="Hogberg N."/>
            <person name="Martin F."/>
            <person name="Grigoriev I.V."/>
            <person name="Watkinson S.C."/>
        </authorList>
    </citation>
    <scope>NUCLEOTIDE SEQUENCE</scope>
    <source>
        <strain evidence="2">S7.9</strain>
    </source>
</reference>
<organism>
    <name type="scientific">Serpula lacrymans var. lacrymans (strain S7.9)</name>
    <name type="common">Dry rot fungus</name>
    <dbReference type="NCBI Taxonomy" id="578457"/>
    <lineage>
        <taxon>Eukaryota</taxon>
        <taxon>Fungi</taxon>
        <taxon>Dikarya</taxon>
        <taxon>Basidiomycota</taxon>
        <taxon>Agaricomycotina</taxon>
        <taxon>Agaricomycetes</taxon>
        <taxon>Agaricomycetidae</taxon>
        <taxon>Boletales</taxon>
        <taxon>Coniophorineae</taxon>
        <taxon>Serpulaceae</taxon>
        <taxon>Serpula</taxon>
    </lineage>
</organism>
<proteinExistence type="predicted"/>
<dbReference type="OrthoDB" id="2689355at2759"/>
<gene>
    <name evidence="2" type="ORF">SERLADRAFT_434057</name>
</gene>
<dbReference type="Proteomes" id="UP000008064">
    <property type="component" value="Unassembled WGS sequence"/>
</dbReference>
<evidence type="ECO:0008006" key="3">
    <source>
        <dbReference type="Google" id="ProtNLM"/>
    </source>
</evidence>
<protein>
    <recommendedName>
        <fullName evidence="3">Myb-like domain-containing protein</fullName>
    </recommendedName>
</protein>
<evidence type="ECO:0000313" key="2">
    <source>
        <dbReference type="EMBL" id="EGO28196.1"/>
    </source>
</evidence>
<dbReference type="HOGENOM" id="CLU_1462175_0_0_1"/>
<dbReference type="KEGG" id="sla:SERLADRAFT_434057"/>